<organism evidence="3 4">
    <name type="scientific">Xyrichtys novacula</name>
    <name type="common">Pearly razorfish</name>
    <name type="synonym">Hemipteronotus novacula</name>
    <dbReference type="NCBI Taxonomy" id="13765"/>
    <lineage>
        <taxon>Eukaryota</taxon>
        <taxon>Metazoa</taxon>
        <taxon>Chordata</taxon>
        <taxon>Craniata</taxon>
        <taxon>Vertebrata</taxon>
        <taxon>Euteleostomi</taxon>
        <taxon>Actinopterygii</taxon>
        <taxon>Neopterygii</taxon>
        <taxon>Teleostei</taxon>
        <taxon>Neoteleostei</taxon>
        <taxon>Acanthomorphata</taxon>
        <taxon>Eupercaria</taxon>
        <taxon>Labriformes</taxon>
        <taxon>Labridae</taxon>
        <taxon>Xyrichtys</taxon>
    </lineage>
</organism>
<dbReference type="Gene3D" id="3.40.250.10">
    <property type="entry name" value="Rhodanese-like domain"/>
    <property type="match status" value="1"/>
</dbReference>
<sequence>MALRRCWRFAGVVPRLIWTTTVLPGASVSGGRGFVSNIINTHPGCKISVLLPRRFSSGSTSTEVDYEELKKLLAARKSVVIDVREPWELREYGFIPGSINVPLGQVNTALQLDPDDFKEKYGGEMPQQTENIVFTCLAGVRSKKALNTAASLGYNEAQHYPGGWQDWAKNEQHN</sequence>
<dbReference type="PANTHER" id="PTHR44086:SF10">
    <property type="entry name" value="THIOSULFATE SULFURTRANSFERASE_RHODANESE-LIKE DOMAIN-CONTAINING PROTEIN 3"/>
    <property type="match status" value="1"/>
</dbReference>
<dbReference type="Pfam" id="PF00581">
    <property type="entry name" value="Rhodanese"/>
    <property type="match status" value="1"/>
</dbReference>
<keyword evidence="4" id="KW-1185">Reference proteome</keyword>
<gene>
    <name evidence="3" type="ORF">XNOV1_A027021</name>
</gene>
<reference evidence="3" key="1">
    <citation type="submission" date="2023-08" db="EMBL/GenBank/DDBJ databases">
        <authorList>
            <person name="Alioto T."/>
            <person name="Alioto T."/>
            <person name="Gomez Garrido J."/>
        </authorList>
    </citation>
    <scope>NUCLEOTIDE SEQUENCE</scope>
</reference>
<evidence type="ECO:0000313" key="4">
    <source>
        <dbReference type="Proteomes" id="UP001178508"/>
    </source>
</evidence>
<dbReference type="SMART" id="SM00450">
    <property type="entry name" value="RHOD"/>
    <property type="match status" value="1"/>
</dbReference>
<keyword evidence="1" id="KW-0732">Signal</keyword>
<name>A0AAV1FLQ1_XYRNO</name>
<evidence type="ECO:0000259" key="2">
    <source>
        <dbReference type="PROSITE" id="PS50206"/>
    </source>
</evidence>
<dbReference type="Proteomes" id="UP001178508">
    <property type="component" value="Chromosome 8"/>
</dbReference>
<protein>
    <submittedName>
        <fullName evidence="3">Thiosulfate sulfurtransferase/rhodanese-like domain-containing protein 3</fullName>
    </submittedName>
</protein>
<dbReference type="PANTHER" id="PTHR44086">
    <property type="entry name" value="THIOSULFATE SULFURTRANSFERASE RDL2, MITOCHONDRIAL-RELATED"/>
    <property type="match status" value="1"/>
</dbReference>
<feature type="chain" id="PRO_5044010180" evidence="1">
    <location>
        <begin position="20"/>
        <end position="174"/>
    </location>
</feature>
<dbReference type="SUPFAM" id="SSF52821">
    <property type="entry name" value="Rhodanese/Cell cycle control phosphatase"/>
    <property type="match status" value="1"/>
</dbReference>
<proteinExistence type="predicted"/>
<feature type="domain" description="Rhodanese" evidence="2">
    <location>
        <begin position="74"/>
        <end position="172"/>
    </location>
</feature>
<evidence type="ECO:0000313" key="3">
    <source>
        <dbReference type="EMBL" id="CAJ1061960.1"/>
    </source>
</evidence>
<dbReference type="PROSITE" id="PS50206">
    <property type="entry name" value="RHODANESE_3"/>
    <property type="match status" value="1"/>
</dbReference>
<feature type="signal peptide" evidence="1">
    <location>
        <begin position="1"/>
        <end position="19"/>
    </location>
</feature>
<evidence type="ECO:0000256" key="1">
    <source>
        <dbReference type="SAM" id="SignalP"/>
    </source>
</evidence>
<dbReference type="AlphaFoldDB" id="A0AAV1FLQ1"/>
<accession>A0AAV1FLQ1</accession>
<dbReference type="EMBL" id="OY660871">
    <property type="protein sequence ID" value="CAJ1061960.1"/>
    <property type="molecule type" value="Genomic_DNA"/>
</dbReference>
<dbReference type="InterPro" id="IPR036873">
    <property type="entry name" value="Rhodanese-like_dom_sf"/>
</dbReference>
<dbReference type="CDD" id="cd01519">
    <property type="entry name" value="RHOD_HSP67B2"/>
    <property type="match status" value="1"/>
</dbReference>
<dbReference type="InterPro" id="IPR001763">
    <property type="entry name" value="Rhodanese-like_dom"/>
</dbReference>